<evidence type="ECO:0000313" key="6">
    <source>
        <dbReference type="EMBL" id="GAA5482103.1"/>
    </source>
</evidence>
<comment type="caution">
    <text evidence="6">The sequence shown here is derived from an EMBL/GenBank/DDBJ whole genome shotgun (WGS) entry which is preliminary data.</text>
</comment>
<keyword evidence="4" id="KW-0408">Iron</keyword>
<reference evidence="6 7" key="1">
    <citation type="submission" date="2024-02" db="EMBL/GenBank/DDBJ databases">
        <title>Haloferula sargassicola NBRC 104335.</title>
        <authorList>
            <person name="Ichikawa N."/>
            <person name="Katano-Makiyama Y."/>
            <person name="Hidaka K."/>
        </authorList>
    </citation>
    <scope>NUCLEOTIDE SEQUENCE [LARGE SCALE GENOMIC DNA]</scope>
    <source>
        <strain evidence="6 7">NBRC 104335</strain>
    </source>
</reference>
<evidence type="ECO:0000313" key="7">
    <source>
        <dbReference type="Proteomes" id="UP001476282"/>
    </source>
</evidence>
<dbReference type="Gene3D" id="3.40.1010.20">
    <property type="entry name" value="4-hydroxy-3-methylbut-2-enyl diphosphate reductase, catalytic domain"/>
    <property type="match status" value="2"/>
</dbReference>
<organism evidence="6 7">
    <name type="scientific">Haloferula sargassicola</name>
    <dbReference type="NCBI Taxonomy" id="490096"/>
    <lineage>
        <taxon>Bacteria</taxon>
        <taxon>Pseudomonadati</taxon>
        <taxon>Verrucomicrobiota</taxon>
        <taxon>Verrucomicrobiia</taxon>
        <taxon>Verrucomicrobiales</taxon>
        <taxon>Verrucomicrobiaceae</taxon>
        <taxon>Haloferula</taxon>
    </lineage>
</organism>
<keyword evidence="3" id="KW-0479">Metal-binding</keyword>
<sequence length="252" mass="27131">MSQEVRDAIGRLLARLERGPVTLAGDPAPDRTLVDRARRHGALEVAEGVVPTREVAVPLTGIAESRRRDLIATGHELLDLTLPAIRRTRAMIRLMLLEHRRVILVGHGDDAECRALAGEGLTIIADVDEAMRLPFSPRFGIVCQSHLGSERLKTVAAAVKRRHPDSSTVVLDTRDPALVEREKRAVSLGRAAGGLVVWSDPSDPSGRVLHEAARFAGLESCWVHDAGEAEAIATATRRVIATGLFQPAGVSA</sequence>
<name>A0ABP9UQN2_9BACT</name>
<proteinExistence type="predicted"/>
<dbReference type="EMBL" id="BAABRI010000006">
    <property type="protein sequence ID" value="GAA5482103.1"/>
    <property type="molecule type" value="Genomic_DNA"/>
</dbReference>
<evidence type="ECO:0000256" key="5">
    <source>
        <dbReference type="ARBA" id="ARBA00023014"/>
    </source>
</evidence>
<comment type="cofactor">
    <cofactor evidence="1">
        <name>[4Fe-4S] cluster</name>
        <dbReference type="ChEBI" id="CHEBI:49883"/>
    </cofactor>
</comment>
<dbReference type="RefSeq" id="WP_353566344.1">
    <property type="nucleotide sequence ID" value="NZ_BAABRI010000006.1"/>
</dbReference>
<evidence type="ECO:0000256" key="4">
    <source>
        <dbReference type="ARBA" id="ARBA00023004"/>
    </source>
</evidence>
<dbReference type="InterPro" id="IPR003451">
    <property type="entry name" value="LytB/IspH"/>
</dbReference>
<protein>
    <submittedName>
        <fullName evidence="6">4-hydroxy-3-methylbut-2-enyl diphosphate reductase</fullName>
    </submittedName>
</protein>
<keyword evidence="5" id="KW-0411">Iron-sulfur</keyword>
<dbReference type="Proteomes" id="UP001476282">
    <property type="component" value="Unassembled WGS sequence"/>
</dbReference>
<evidence type="ECO:0000256" key="1">
    <source>
        <dbReference type="ARBA" id="ARBA00001966"/>
    </source>
</evidence>
<accession>A0ABP9UQN2</accession>
<evidence type="ECO:0000256" key="2">
    <source>
        <dbReference type="ARBA" id="ARBA00022485"/>
    </source>
</evidence>
<keyword evidence="2" id="KW-0004">4Fe-4S</keyword>
<keyword evidence="7" id="KW-1185">Reference proteome</keyword>
<dbReference type="Pfam" id="PF02401">
    <property type="entry name" value="LYTB"/>
    <property type="match status" value="1"/>
</dbReference>
<dbReference type="Gene3D" id="3.40.50.11270">
    <property type="match status" value="1"/>
</dbReference>
<gene>
    <name evidence="6" type="primary">ispH_2</name>
    <name evidence="6" type="ORF">Hsar01_01319</name>
</gene>
<evidence type="ECO:0000256" key="3">
    <source>
        <dbReference type="ARBA" id="ARBA00022723"/>
    </source>
</evidence>